<keyword evidence="1" id="KW-0732">Signal</keyword>
<dbReference type="EMBL" id="BMQG01000004">
    <property type="protein sequence ID" value="GGM41426.1"/>
    <property type="molecule type" value="Genomic_DNA"/>
</dbReference>
<organism evidence="2 3">
    <name type="scientific">Deinococcus arenae</name>
    <dbReference type="NCBI Taxonomy" id="1452751"/>
    <lineage>
        <taxon>Bacteria</taxon>
        <taxon>Thermotogati</taxon>
        <taxon>Deinococcota</taxon>
        <taxon>Deinococci</taxon>
        <taxon>Deinococcales</taxon>
        <taxon>Deinococcaceae</taxon>
        <taxon>Deinococcus</taxon>
    </lineage>
</organism>
<evidence type="ECO:0000313" key="3">
    <source>
        <dbReference type="Proteomes" id="UP000600547"/>
    </source>
</evidence>
<feature type="chain" id="PRO_5034272428" evidence="1">
    <location>
        <begin position="21"/>
        <end position="240"/>
    </location>
</feature>
<evidence type="ECO:0000313" key="2">
    <source>
        <dbReference type="EMBL" id="GGM41426.1"/>
    </source>
</evidence>
<accession>A0A8H9GQ42</accession>
<name>A0A8H9GQ42_9DEIO</name>
<dbReference type="AlphaFoldDB" id="A0A8H9GQ42"/>
<reference evidence="3" key="1">
    <citation type="journal article" date="2019" name="Int. J. Syst. Evol. Microbiol.">
        <title>The Global Catalogue of Microorganisms (GCM) 10K type strain sequencing project: providing services to taxonomists for standard genome sequencing and annotation.</title>
        <authorList>
            <consortium name="The Broad Institute Genomics Platform"/>
            <consortium name="The Broad Institute Genome Sequencing Center for Infectious Disease"/>
            <person name="Wu L."/>
            <person name="Ma J."/>
        </authorList>
    </citation>
    <scope>NUCLEOTIDE SEQUENCE [LARGE SCALE GENOMIC DNA]</scope>
    <source>
        <strain evidence="3">JCM 31047</strain>
    </source>
</reference>
<sequence length="240" mass="23931">MRLLLSALLLSLTACAPSMTAPARAPGGLRAAFSEAGVAWVSGGRACVARAPSFQPSCPALPPAVDVAWHGGQAWAGVPSLAAVVTLDGTPRSVNVGRVAAMSASRVYRENGSAVTYDGTDAAGALGQPEAALAGGDGLDYLLLGGRVVRVADGAALPGEGFTVLNWAPGGVRGGTLPEVGTGVGTYRLTGAALERLDAAGVVRARLTHGPGRIGVVGAWLVTVSADGTLRIFGPDLSAR</sequence>
<feature type="signal peptide" evidence="1">
    <location>
        <begin position="1"/>
        <end position="20"/>
    </location>
</feature>
<protein>
    <submittedName>
        <fullName evidence="2">Uncharacterized protein</fullName>
    </submittedName>
</protein>
<comment type="caution">
    <text evidence="2">The sequence shown here is derived from an EMBL/GenBank/DDBJ whole genome shotgun (WGS) entry which is preliminary data.</text>
</comment>
<dbReference type="Proteomes" id="UP000600547">
    <property type="component" value="Unassembled WGS sequence"/>
</dbReference>
<keyword evidence="3" id="KW-1185">Reference proteome</keyword>
<gene>
    <name evidence="2" type="ORF">GCM10008956_17250</name>
</gene>
<dbReference type="RefSeq" id="WP_110831048.1">
    <property type="nucleotide sequence ID" value="NZ_BMQG01000004.1"/>
</dbReference>
<dbReference type="PROSITE" id="PS51257">
    <property type="entry name" value="PROKAR_LIPOPROTEIN"/>
    <property type="match status" value="1"/>
</dbReference>
<evidence type="ECO:0000256" key="1">
    <source>
        <dbReference type="SAM" id="SignalP"/>
    </source>
</evidence>
<proteinExistence type="predicted"/>